<dbReference type="PANTHER" id="PTHR33990">
    <property type="entry name" value="PROTEIN YJDN-RELATED"/>
    <property type="match status" value="1"/>
</dbReference>
<evidence type="ECO:0000259" key="1">
    <source>
        <dbReference type="Pfam" id="PF06983"/>
    </source>
</evidence>
<dbReference type="KEGG" id="nyu:D7D52_01010"/>
<feature type="domain" description="PhnB-like" evidence="1">
    <location>
        <begin position="18"/>
        <end position="148"/>
    </location>
</feature>
<accession>A0A386Z7T2</accession>
<keyword evidence="3" id="KW-1185">Reference proteome</keyword>
<dbReference type="PANTHER" id="PTHR33990:SF1">
    <property type="entry name" value="PROTEIN YJDN"/>
    <property type="match status" value="1"/>
</dbReference>
<protein>
    <submittedName>
        <fullName evidence="2">VOC family protein</fullName>
    </submittedName>
</protein>
<dbReference type="SUPFAM" id="SSF54593">
    <property type="entry name" value="Glyoxalase/Bleomycin resistance protein/Dihydroxybiphenyl dioxygenase"/>
    <property type="match status" value="1"/>
</dbReference>
<evidence type="ECO:0000313" key="3">
    <source>
        <dbReference type="Proteomes" id="UP000267164"/>
    </source>
</evidence>
<name>A0A386Z7T2_9NOCA</name>
<evidence type="ECO:0000313" key="2">
    <source>
        <dbReference type="EMBL" id="AYF72695.1"/>
    </source>
</evidence>
<dbReference type="AlphaFoldDB" id="A0A386Z7T2"/>
<dbReference type="Proteomes" id="UP000267164">
    <property type="component" value="Chromosome"/>
</dbReference>
<proteinExistence type="predicted"/>
<dbReference type="Gene3D" id="3.10.180.10">
    <property type="entry name" value="2,3-Dihydroxybiphenyl 1,2-Dioxygenase, domain 1"/>
    <property type="match status" value="1"/>
</dbReference>
<dbReference type="InterPro" id="IPR029068">
    <property type="entry name" value="Glyas_Bleomycin-R_OHBP_Dase"/>
</dbReference>
<dbReference type="Pfam" id="PF06983">
    <property type="entry name" value="3-dmu-9_3-mt"/>
    <property type="match status" value="1"/>
</dbReference>
<dbReference type="EMBL" id="CP032568">
    <property type="protein sequence ID" value="AYF72695.1"/>
    <property type="molecule type" value="Genomic_DNA"/>
</dbReference>
<reference evidence="2 3" key="1">
    <citation type="submission" date="2018-09" db="EMBL/GenBank/DDBJ databases">
        <title>Nocardia yunnanensis sp. nov., an actinomycete isolated from a soil sample.</title>
        <authorList>
            <person name="Zhang J."/>
        </authorList>
    </citation>
    <scope>NUCLEOTIDE SEQUENCE [LARGE SCALE GENOMIC DNA]</scope>
    <source>
        <strain evidence="2 3">CFHS0054</strain>
    </source>
</reference>
<gene>
    <name evidence="2" type="ORF">D7D52_01010</name>
</gene>
<organism evidence="2 3">
    <name type="scientific">Nocardia yunnanensis</name>
    <dbReference type="NCBI Taxonomy" id="2382165"/>
    <lineage>
        <taxon>Bacteria</taxon>
        <taxon>Bacillati</taxon>
        <taxon>Actinomycetota</taxon>
        <taxon>Actinomycetes</taxon>
        <taxon>Mycobacteriales</taxon>
        <taxon>Nocardiaceae</taxon>
        <taxon>Nocardia</taxon>
    </lineage>
</organism>
<dbReference type="OrthoDB" id="9795306at2"/>
<sequence>MPRRAPQLTIQEELMPALNPYLLFNGNAADAVGFYESVFGVEAIITRFSDMGGTPEDMPEEVRNRVANAQLPLSATNILMVSDTPPGNEIDNSKPGFTVQIEADSAEEAERLFTDLAKDGAVDMPFGKVEWAEAFGMLTDKFGTPWMVNYTGNAQG</sequence>
<dbReference type="InterPro" id="IPR028973">
    <property type="entry name" value="PhnB-like"/>
</dbReference>
<dbReference type="CDD" id="cd06588">
    <property type="entry name" value="PhnB_like"/>
    <property type="match status" value="1"/>
</dbReference>